<dbReference type="GeneID" id="25569446"/>
<dbReference type="PANTHER" id="PTHR21367:SF1">
    <property type="entry name" value="ARGINYL-TRNA--PROTEIN TRANSFERASE 1"/>
    <property type="match status" value="1"/>
</dbReference>
<organism evidence="9 10">
    <name type="scientific">Thecamonas trahens ATCC 50062</name>
    <dbReference type="NCBI Taxonomy" id="461836"/>
    <lineage>
        <taxon>Eukaryota</taxon>
        <taxon>Apusozoa</taxon>
        <taxon>Apusomonadida</taxon>
        <taxon>Apusomonadidae</taxon>
        <taxon>Thecamonas</taxon>
    </lineage>
</organism>
<dbReference type="InterPro" id="IPR017137">
    <property type="entry name" value="Arg-tRNA-P_Trfase_1_euk"/>
</dbReference>
<dbReference type="Proteomes" id="UP000054408">
    <property type="component" value="Unassembled WGS sequence"/>
</dbReference>
<dbReference type="InterPro" id="IPR030700">
    <property type="entry name" value="N-end_Aminoacyl_Trfase"/>
</dbReference>
<protein>
    <recommendedName>
        <fullName evidence="5">Arginyl-tRNA--protein transferase 1</fullName>
        <shortName evidence="5">Arginyltransferase 1</shortName>
        <shortName evidence="5">R-transferase 1</shortName>
        <ecNumber evidence="5">2.3.2.8</ecNumber>
    </recommendedName>
    <alternativeName>
        <fullName evidence="5">Arginine-tRNA--protein transferase 1</fullName>
    </alternativeName>
</protein>
<keyword evidence="4 5" id="KW-0012">Acyltransferase</keyword>
<dbReference type="GO" id="GO:0005737">
    <property type="term" value="C:cytoplasm"/>
    <property type="evidence" value="ECO:0007669"/>
    <property type="project" value="TreeGrafter"/>
</dbReference>
<dbReference type="AlphaFoldDB" id="A0A0L0DW93"/>
<evidence type="ECO:0000256" key="1">
    <source>
        <dbReference type="ARBA" id="ARBA00009991"/>
    </source>
</evidence>
<feature type="domain" description="N-end rule aminoacyl transferase C-terminal" evidence="8">
    <location>
        <begin position="244"/>
        <end position="401"/>
    </location>
</feature>
<dbReference type="eggNOG" id="KOG1193">
    <property type="taxonomic scope" value="Eukaryota"/>
</dbReference>
<evidence type="ECO:0000313" key="9">
    <source>
        <dbReference type="EMBL" id="KNC56490.1"/>
    </source>
</evidence>
<comment type="similarity">
    <text evidence="1 5">Belongs to the R-transferase family.</text>
</comment>
<dbReference type="PANTHER" id="PTHR21367">
    <property type="entry name" value="ARGININE-TRNA-PROTEIN TRANSFERASE 1"/>
    <property type="match status" value="1"/>
</dbReference>
<accession>A0A0L0DW93</accession>
<feature type="domain" description="N-end aminoacyl transferase N-terminal" evidence="7">
    <location>
        <begin position="120"/>
        <end position="175"/>
    </location>
</feature>
<feature type="compositionally biased region" description="Gly residues" evidence="6">
    <location>
        <begin position="73"/>
        <end position="91"/>
    </location>
</feature>
<dbReference type="InterPro" id="IPR007471">
    <property type="entry name" value="N-end_Aminoacyl_Trfase_N"/>
</dbReference>
<dbReference type="Pfam" id="PF04376">
    <property type="entry name" value="ATE_N"/>
    <property type="match status" value="1"/>
</dbReference>
<evidence type="ECO:0000256" key="6">
    <source>
        <dbReference type="SAM" id="MobiDB-lite"/>
    </source>
</evidence>
<keyword evidence="2 5" id="KW-0808">Transferase</keyword>
<proteinExistence type="inferred from homology"/>
<gene>
    <name evidence="9" type="ORF">AMSG_11508</name>
</gene>
<dbReference type="RefSeq" id="XP_013752635.1">
    <property type="nucleotide sequence ID" value="XM_013897181.1"/>
</dbReference>
<feature type="region of interest" description="Disordered" evidence="6">
    <location>
        <begin position="184"/>
        <end position="212"/>
    </location>
</feature>
<evidence type="ECO:0000259" key="7">
    <source>
        <dbReference type="Pfam" id="PF04376"/>
    </source>
</evidence>
<evidence type="ECO:0000256" key="5">
    <source>
        <dbReference type="PIRNR" id="PIRNR037207"/>
    </source>
</evidence>
<dbReference type="Pfam" id="PF04377">
    <property type="entry name" value="ATE_C"/>
    <property type="match status" value="1"/>
</dbReference>
<evidence type="ECO:0000256" key="3">
    <source>
        <dbReference type="ARBA" id="ARBA00022786"/>
    </source>
</evidence>
<dbReference type="InterPro" id="IPR007472">
    <property type="entry name" value="N-end_Aminoacyl_Trfase_C"/>
</dbReference>
<dbReference type="EMBL" id="GL349524">
    <property type="protein sequence ID" value="KNC56490.1"/>
    <property type="molecule type" value="Genomic_DNA"/>
</dbReference>
<evidence type="ECO:0000259" key="8">
    <source>
        <dbReference type="Pfam" id="PF04377"/>
    </source>
</evidence>
<evidence type="ECO:0000256" key="2">
    <source>
        <dbReference type="ARBA" id="ARBA00022679"/>
    </source>
</evidence>
<dbReference type="OrthoDB" id="74183at2759"/>
<dbReference type="GO" id="GO:0004057">
    <property type="term" value="F:arginyl-tRNA--protein transferase activity"/>
    <property type="evidence" value="ECO:0007669"/>
    <property type="project" value="UniProtKB-EC"/>
</dbReference>
<dbReference type="SUPFAM" id="SSF55729">
    <property type="entry name" value="Acyl-CoA N-acyltransferases (Nat)"/>
    <property type="match status" value="1"/>
</dbReference>
<evidence type="ECO:0000313" key="10">
    <source>
        <dbReference type="Proteomes" id="UP000054408"/>
    </source>
</evidence>
<keyword evidence="3 5" id="KW-0833">Ubl conjugation pathway</keyword>
<feature type="compositionally biased region" description="Low complexity" evidence="6">
    <location>
        <begin position="184"/>
        <end position="193"/>
    </location>
</feature>
<feature type="compositionally biased region" description="Acidic residues" evidence="6">
    <location>
        <begin position="194"/>
        <end position="205"/>
    </location>
</feature>
<reference evidence="9 10" key="1">
    <citation type="submission" date="2010-05" db="EMBL/GenBank/DDBJ databases">
        <title>The Genome Sequence of Thecamonas trahens ATCC 50062.</title>
        <authorList>
            <consortium name="The Broad Institute Genome Sequencing Platform"/>
            <person name="Russ C."/>
            <person name="Cuomo C."/>
            <person name="Shea T."/>
            <person name="Young S.K."/>
            <person name="Zeng Q."/>
            <person name="Koehrsen M."/>
            <person name="Haas B."/>
            <person name="Borodovsky M."/>
            <person name="Guigo R."/>
            <person name="Alvarado L."/>
            <person name="Berlin A."/>
            <person name="Bochicchio J."/>
            <person name="Borenstein D."/>
            <person name="Chapman S."/>
            <person name="Chen Z."/>
            <person name="Freedman E."/>
            <person name="Gellesch M."/>
            <person name="Goldberg J."/>
            <person name="Griggs A."/>
            <person name="Gujja S."/>
            <person name="Heilman E."/>
            <person name="Heiman D."/>
            <person name="Hepburn T."/>
            <person name="Howarth C."/>
            <person name="Jen D."/>
            <person name="Larson L."/>
            <person name="Mehta T."/>
            <person name="Park D."/>
            <person name="Pearson M."/>
            <person name="Roberts A."/>
            <person name="Saif S."/>
            <person name="Shenoy N."/>
            <person name="Sisk P."/>
            <person name="Stolte C."/>
            <person name="Sykes S."/>
            <person name="Thomson T."/>
            <person name="Walk T."/>
            <person name="White J."/>
            <person name="Yandava C."/>
            <person name="Burger G."/>
            <person name="Gray M.W."/>
            <person name="Holland P.W.H."/>
            <person name="King N."/>
            <person name="Lang F.B.F."/>
            <person name="Roger A.J."/>
            <person name="Ruiz-Trillo I."/>
            <person name="Lander E."/>
            <person name="Nusbaum C."/>
        </authorList>
    </citation>
    <scope>NUCLEOTIDE SEQUENCE [LARGE SCALE GENOMIC DNA]</scope>
    <source>
        <strain evidence="9 10">ATCC 50062</strain>
    </source>
</reference>
<feature type="region of interest" description="Disordered" evidence="6">
    <location>
        <begin position="25"/>
        <end position="119"/>
    </location>
</feature>
<dbReference type="InterPro" id="IPR016181">
    <property type="entry name" value="Acyl_CoA_acyltransferase"/>
</dbReference>
<comment type="catalytic activity">
    <reaction evidence="5">
        <text>an N-terminal L-alpha-aminoacyl-[protein] + L-arginyl-tRNA(Arg) = an N-terminal L-arginyl-L-aminoacyl-[protein] + tRNA(Arg) + H(+)</text>
        <dbReference type="Rhea" id="RHEA:10208"/>
        <dbReference type="Rhea" id="RHEA-COMP:9658"/>
        <dbReference type="Rhea" id="RHEA-COMP:9673"/>
        <dbReference type="Rhea" id="RHEA-COMP:10636"/>
        <dbReference type="Rhea" id="RHEA-COMP:10638"/>
        <dbReference type="ChEBI" id="CHEBI:15378"/>
        <dbReference type="ChEBI" id="CHEBI:78442"/>
        <dbReference type="ChEBI" id="CHEBI:78513"/>
        <dbReference type="ChEBI" id="CHEBI:78597"/>
        <dbReference type="ChEBI" id="CHEBI:83562"/>
        <dbReference type="EC" id="2.3.2.8"/>
    </reaction>
</comment>
<dbReference type="EC" id="2.3.2.8" evidence="5"/>
<evidence type="ECO:0000256" key="4">
    <source>
        <dbReference type="ARBA" id="ARBA00023315"/>
    </source>
</evidence>
<dbReference type="PIRSF" id="PIRSF037207">
    <property type="entry name" value="ATE1_euk"/>
    <property type="match status" value="1"/>
</dbReference>
<comment type="function">
    <text evidence="5">Involved in the post-translational conjugation of arginine to the N-terminal aspartate or glutamate of a protein. This arginylation is required for degradation of the protein via the ubiquitin pathway.</text>
</comment>
<dbReference type="STRING" id="461836.A0A0L0DW93"/>
<keyword evidence="10" id="KW-1185">Reference proteome</keyword>
<sequence length="506" mass="54322">MTSRRAMIAVPFGAELSSCGYCKAKDAETASAGPSRRSEDHGPEAMVVVEEELASAGGVLDGHGDDGDDVDDGNGGNGGNDGNSGGNGGNDGDVVNGNDGQSDDGDEGEGESKRMQDGMWPVTCEAEDYQELIDRGWRRSGYYCYRPHVTPDVCCKLYTIRARAADVFATRSQRKKMARFVRGVAGPARPGGAENEEEEEEEEEVWPPPPARAACPSRPRALAAAGLRLEFVLSRDGEVHGPTHALYRKYQMAVHGSKENEVSEAAFERFLVSSPIRSDAESSHPGFAALCAAWPPPYLSFCTTPPTGYGSYHMRWWLGEELIAVSVLDVLPACLSSVYFFYDPDQAHLSLGVVSAEVEILLTAALSAHLPSLKYYYLGYYVDSCPKMQYKGEYKPFELLCPATLTWVGSEAALPVVKAAEAGESSSEAGEPIRLAADGVASDDPLELMALPAKVVASQVFSRYVLGRASARYEDLSVALRAALAAEAESGELSEAELATIDECLR</sequence>
<name>A0A0L0DW93_THETB</name>